<dbReference type="Proteomes" id="UP000244052">
    <property type="component" value="Unassembled WGS sequence"/>
</dbReference>
<keyword evidence="6" id="KW-0680">Restriction system</keyword>
<evidence type="ECO:0000259" key="9">
    <source>
        <dbReference type="Pfam" id="PF12161"/>
    </source>
</evidence>
<evidence type="ECO:0000256" key="6">
    <source>
        <dbReference type="ARBA" id="ARBA00022747"/>
    </source>
</evidence>
<dbReference type="AlphaFoldDB" id="A0A2T5PLM8"/>
<dbReference type="EC" id="2.1.1.72" evidence="2"/>
<dbReference type="PRINTS" id="PR00507">
    <property type="entry name" value="N12N6MTFRASE"/>
</dbReference>
<organism evidence="10 11">
    <name type="scientific">Ectopseudomonas oleovorans</name>
    <name type="common">Pseudomonas oleovorans</name>
    <dbReference type="NCBI Taxonomy" id="301"/>
    <lineage>
        <taxon>Bacteria</taxon>
        <taxon>Pseudomonadati</taxon>
        <taxon>Pseudomonadota</taxon>
        <taxon>Gammaproteobacteria</taxon>
        <taxon>Pseudomonadales</taxon>
        <taxon>Pseudomonadaceae</taxon>
        <taxon>Ectopseudomonas</taxon>
    </lineage>
</organism>
<dbReference type="InterPro" id="IPR052916">
    <property type="entry name" value="Type-I_RE_MTase_Subunit"/>
</dbReference>
<dbReference type="Gene3D" id="3.40.50.150">
    <property type="entry name" value="Vaccinia Virus protein VP39"/>
    <property type="match status" value="1"/>
</dbReference>
<comment type="similarity">
    <text evidence="1">Belongs to the N(4)/N(6)-methyltransferase family.</text>
</comment>
<comment type="catalytic activity">
    <reaction evidence="7">
        <text>a 2'-deoxyadenosine in DNA + S-adenosyl-L-methionine = an N(6)-methyl-2'-deoxyadenosine in DNA + S-adenosyl-L-homocysteine + H(+)</text>
        <dbReference type="Rhea" id="RHEA:15197"/>
        <dbReference type="Rhea" id="RHEA-COMP:12418"/>
        <dbReference type="Rhea" id="RHEA-COMP:12419"/>
        <dbReference type="ChEBI" id="CHEBI:15378"/>
        <dbReference type="ChEBI" id="CHEBI:57856"/>
        <dbReference type="ChEBI" id="CHEBI:59789"/>
        <dbReference type="ChEBI" id="CHEBI:90615"/>
        <dbReference type="ChEBI" id="CHEBI:90616"/>
        <dbReference type="EC" id="2.1.1.72"/>
    </reaction>
</comment>
<gene>
    <name evidence="10" type="ORF">DBO86_12805</name>
</gene>
<evidence type="ECO:0000313" key="11">
    <source>
        <dbReference type="Proteomes" id="UP000244052"/>
    </source>
</evidence>
<dbReference type="GO" id="GO:0009307">
    <property type="term" value="P:DNA restriction-modification system"/>
    <property type="evidence" value="ECO:0007669"/>
    <property type="project" value="UniProtKB-KW"/>
</dbReference>
<evidence type="ECO:0000256" key="4">
    <source>
        <dbReference type="ARBA" id="ARBA00022679"/>
    </source>
</evidence>
<evidence type="ECO:0000313" key="10">
    <source>
        <dbReference type="EMBL" id="PTU78658.1"/>
    </source>
</evidence>
<evidence type="ECO:0000256" key="2">
    <source>
        <dbReference type="ARBA" id="ARBA00011900"/>
    </source>
</evidence>
<feature type="domain" description="DNA methylase adenine-specific" evidence="8">
    <location>
        <begin position="153"/>
        <end position="429"/>
    </location>
</feature>
<dbReference type="InterPro" id="IPR038333">
    <property type="entry name" value="T1MK-like_N_sf"/>
</dbReference>
<reference evidence="10 11" key="1">
    <citation type="submission" date="2018-04" db="EMBL/GenBank/DDBJ databases">
        <title>Pseudomonas sp. nov., isolated from mangrove soil.</title>
        <authorList>
            <person name="Chen C."/>
        </authorList>
    </citation>
    <scope>NUCLEOTIDE SEQUENCE [LARGE SCALE GENOMIC DNA]</scope>
    <source>
        <strain evidence="10 11">JCM 14246</strain>
    </source>
</reference>
<dbReference type="SUPFAM" id="SSF53335">
    <property type="entry name" value="S-adenosyl-L-methionine-dependent methyltransferases"/>
    <property type="match status" value="1"/>
</dbReference>
<sequence length="717" mass="81521">MAQLENIEAIERRLWKAADTLRSNSELASNEYFLPVMGLIFLRHAYSRFLSVKDQVVASLPSRGGKVRELTKEDFSQKGAIYLNPKAEFDALVALTDADDRAEAIIKAMESIEKDYANLAGQLPKNEYRSIPNDVLGQLLRTLNPDELKKATGDIFGRIYEYFLTEFADQGAHDGGEFFTPVSLVQLITNVLEPDHGIVFDPACGSGGMFVQSAHFLEVHQEDPNKLTFYGHEKNRVTTRLCKMNLAVHGLEGNVVGGEQAITYYNDPHENLWGNVDYVMANPPFNVDEVDAEKIKNDPRLPFGIPGINKTKKVPNANYLWIQYFYSYLNDKGRAGFVMSSQASSAGREDAKVREQLIKSGHVDAMIDIRSNFFYTRTVPCQLWFLNKDKPKEHEDKVLMIDARNVYRKVTRKIYDFSPEQLKNLTSIVWLYRGQTDRFIELVQGYIDSALLEAHACEKSESLLAEPVPDFIAALKGLYAAMRPFLELLEKGADPEQLHVTLHSELLTAIEQVDADWSDFQVLKNDLHEWWGRHSYDTAEDLIDFTESDICLKDLAENSRDLVKLIDHAYKLSTRLIELCESEHSARDSTLWDYAGIHGTRRSSLKKAVETARKTVAEQLKLVRYFYKQAHWLLSRFPDGELCDVEGLVKLVSIEDIEDADWSLTPGRYVGFSPEEVDEDFDFEEALKDIHIELNGLNEDSILLATKISSNFEELGI</sequence>
<dbReference type="GO" id="GO:0003677">
    <property type="term" value="F:DNA binding"/>
    <property type="evidence" value="ECO:0007669"/>
    <property type="project" value="InterPro"/>
</dbReference>
<keyword evidence="3 10" id="KW-0489">Methyltransferase</keyword>
<dbReference type="GO" id="GO:0009007">
    <property type="term" value="F:site-specific DNA-methyltransferase (adenine-specific) activity"/>
    <property type="evidence" value="ECO:0007669"/>
    <property type="project" value="UniProtKB-EC"/>
</dbReference>
<keyword evidence="5" id="KW-0949">S-adenosyl-L-methionine</keyword>
<name>A0A2T5PLM8_ECTOL</name>
<evidence type="ECO:0000256" key="5">
    <source>
        <dbReference type="ARBA" id="ARBA00022691"/>
    </source>
</evidence>
<feature type="domain" description="N6 adenine-specific DNA methyltransferase N-terminal" evidence="9">
    <location>
        <begin position="10"/>
        <end position="142"/>
    </location>
</feature>
<dbReference type="GO" id="GO:0008170">
    <property type="term" value="F:N-methyltransferase activity"/>
    <property type="evidence" value="ECO:0007669"/>
    <property type="project" value="InterPro"/>
</dbReference>
<keyword evidence="11" id="KW-1185">Reference proteome</keyword>
<evidence type="ECO:0000256" key="3">
    <source>
        <dbReference type="ARBA" id="ARBA00022603"/>
    </source>
</evidence>
<comment type="caution">
    <text evidence="10">The sequence shown here is derived from an EMBL/GenBank/DDBJ whole genome shotgun (WGS) entry which is preliminary data.</text>
</comment>
<dbReference type="PANTHER" id="PTHR42998:SF1">
    <property type="entry name" value="TYPE I RESTRICTION ENZYME HINDI METHYLASE SUBUNIT"/>
    <property type="match status" value="1"/>
</dbReference>
<dbReference type="Pfam" id="PF12161">
    <property type="entry name" value="HsdM_N"/>
    <property type="match status" value="1"/>
</dbReference>
<evidence type="ECO:0000256" key="7">
    <source>
        <dbReference type="ARBA" id="ARBA00047942"/>
    </source>
</evidence>
<dbReference type="GO" id="GO:0032259">
    <property type="term" value="P:methylation"/>
    <property type="evidence" value="ECO:0007669"/>
    <property type="project" value="UniProtKB-KW"/>
</dbReference>
<proteinExistence type="inferred from homology"/>
<evidence type="ECO:0000259" key="8">
    <source>
        <dbReference type="Pfam" id="PF02384"/>
    </source>
</evidence>
<dbReference type="EMBL" id="QASO01000075">
    <property type="protein sequence ID" value="PTU78658.1"/>
    <property type="molecule type" value="Genomic_DNA"/>
</dbReference>
<dbReference type="PANTHER" id="PTHR42998">
    <property type="entry name" value="TYPE I RESTRICTION ENZYME HINDVIIP M PROTEIN-RELATED"/>
    <property type="match status" value="1"/>
</dbReference>
<accession>A0A2T5PLM8</accession>
<protein>
    <recommendedName>
        <fullName evidence="2">site-specific DNA-methyltransferase (adenine-specific)</fullName>
        <ecNumber evidence="2">2.1.1.72</ecNumber>
    </recommendedName>
</protein>
<dbReference type="Pfam" id="PF02384">
    <property type="entry name" value="N6_Mtase"/>
    <property type="match status" value="1"/>
</dbReference>
<dbReference type="Gene3D" id="1.20.1260.30">
    <property type="match status" value="1"/>
</dbReference>
<dbReference type="InterPro" id="IPR029063">
    <property type="entry name" value="SAM-dependent_MTases_sf"/>
</dbReference>
<dbReference type="InterPro" id="IPR003356">
    <property type="entry name" value="DNA_methylase_A-5"/>
</dbReference>
<dbReference type="RefSeq" id="WP_108233849.1">
    <property type="nucleotide sequence ID" value="NZ_QASO01000075.1"/>
</dbReference>
<keyword evidence="4 10" id="KW-0808">Transferase</keyword>
<dbReference type="InterPro" id="IPR022749">
    <property type="entry name" value="D12N6_MeTrfase_N"/>
</dbReference>
<evidence type="ECO:0000256" key="1">
    <source>
        <dbReference type="ARBA" id="ARBA00006594"/>
    </source>
</evidence>